<dbReference type="Gene3D" id="1.10.10.10">
    <property type="entry name" value="Winged helix-like DNA-binding domain superfamily/Winged helix DNA-binding domain"/>
    <property type="match status" value="1"/>
</dbReference>
<dbReference type="Pfam" id="PF13545">
    <property type="entry name" value="HTH_Crp_2"/>
    <property type="match status" value="1"/>
</dbReference>
<proteinExistence type="predicted"/>
<reference evidence="2 3" key="1">
    <citation type="submission" date="2024-05" db="EMBL/GenBank/DDBJ databases">
        <authorList>
            <person name="Zhao H."/>
            <person name="Xu Y."/>
            <person name="Lin S."/>
            <person name="Spain J.C."/>
            <person name="Zhou N.-Y."/>
        </authorList>
    </citation>
    <scope>NUCLEOTIDE SEQUENCE [LARGE SCALE GENOMIC DNA]</scope>
    <source>
        <strain evidence="2 3">NEAU-NG30</strain>
    </source>
</reference>
<gene>
    <name evidence="2" type="ORF">ABJI51_08470</name>
</gene>
<dbReference type="RefSeq" id="WP_348948933.1">
    <property type="nucleotide sequence ID" value="NZ_JBDZYD010000003.1"/>
</dbReference>
<keyword evidence="3" id="KW-1185">Reference proteome</keyword>
<dbReference type="InterPro" id="IPR012318">
    <property type="entry name" value="HTH_CRP"/>
</dbReference>
<dbReference type="Proteomes" id="UP001440984">
    <property type="component" value="Unassembled WGS sequence"/>
</dbReference>
<comment type="caution">
    <text evidence="2">The sequence shown here is derived from an EMBL/GenBank/DDBJ whole genome shotgun (WGS) entry which is preliminary data.</text>
</comment>
<feature type="domain" description="HTH crp-type" evidence="1">
    <location>
        <begin position="173"/>
        <end position="223"/>
    </location>
</feature>
<sequence>MSAVEPPAEPSLLERALETLRGVLGTHWSVVIGNAREIGAGSRTGLDALVRIIPPGTRDKPAELLVEVREQVTPRYAESHLVPLSSSLREAQIPFIVLLVARWISPRTQDVLRGHGIGYLDLTGNAFLSSTDPAIRILTQGDRRAPRPVQPNSKNVTLAGPRAGRVVRFLVDFTPPYRPTDIAEAAGVSLPWVSRLLTQLEEQLLVRREGRDIVRVDWPELLRARAASYDLLRHNPYVGALAPRGIGEVLDRLRKLDLGAEERPRAAVTGHYAARVLSPLASGGQLMLYTEAGPHPPHRLAEELGLFEVDEGAEVLLLRRHDEVVFERCRVVDGIPHVAYSQLVLDGLGGPGRMPSEAVAVLEYMSENESSWREPGKPVRLPRF</sequence>
<accession>A0ABV0LA76</accession>
<dbReference type="InterPro" id="IPR036390">
    <property type="entry name" value="WH_DNA-bd_sf"/>
</dbReference>
<name>A0ABV0LA76_9PSEU</name>
<evidence type="ECO:0000313" key="2">
    <source>
        <dbReference type="EMBL" id="MEQ0559101.1"/>
    </source>
</evidence>
<evidence type="ECO:0000313" key="3">
    <source>
        <dbReference type="Proteomes" id="UP001440984"/>
    </source>
</evidence>
<dbReference type="InterPro" id="IPR036388">
    <property type="entry name" value="WH-like_DNA-bd_sf"/>
</dbReference>
<evidence type="ECO:0000259" key="1">
    <source>
        <dbReference type="Pfam" id="PF13545"/>
    </source>
</evidence>
<protein>
    <submittedName>
        <fullName evidence="2">Helix-turn-helix domain-containing protein</fullName>
    </submittedName>
</protein>
<dbReference type="EMBL" id="JBDZYD010000003">
    <property type="protein sequence ID" value="MEQ0559101.1"/>
    <property type="molecule type" value="Genomic_DNA"/>
</dbReference>
<organism evidence="2 3">
    <name type="scientific">Amycolatopsis melonis</name>
    <dbReference type="NCBI Taxonomy" id="3156488"/>
    <lineage>
        <taxon>Bacteria</taxon>
        <taxon>Bacillati</taxon>
        <taxon>Actinomycetota</taxon>
        <taxon>Actinomycetes</taxon>
        <taxon>Pseudonocardiales</taxon>
        <taxon>Pseudonocardiaceae</taxon>
        <taxon>Amycolatopsis</taxon>
    </lineage>
</organism>
<dbReference type="SUPFAM" id="SSF46785">
    <property type="entry name" value="Winged helix' DNA-binding domain"/>
    <property type="match status" value="1"/>
</dbReference>